<dbReference type="EMBL" id="RJVU01048406">
    <property type="protein sequence ID" value="ROL43411.1"/>
    <property type="molecule type" value="Genomic_DNA"/>
</dbReference>
<keyword evidence="6" id="KW-1133">Transmembrane helix</keyword>
<dbReference type="PANTHER" id="PTHR45618">
    <property type="entry name" value="MITOCHONDRIAL DICARBOXYLATE CARRIER-RELATED"/>
    <property type="match status" value="1"/>
</dbReference>
<evidence type="ECO:0000256" key="2">
    <source>
        <dbReference type="ARBA" id="ARBA00006375"/>
    </source>
</evidence>
<dbReference type="PROSITE" id="PS50920">
    <property type="entry name" value="SOLCAR"/>
    <property type="match status" value="2"/>
</dbReference>
<feature type="repeat" description="Solcar" evidence="8">
    <location>
        <begin position="14"/>
        <end position="107"/>
    </location>
</feature>
<dbReference type="SUPFAM" id="SSF103506">
    <property type="entry name" value="Mitochondrial carrier"/>
    <property type="match status" value="1"/>
</dbReference>
<accession>A0A3N0YC04</accession>
<comment type="subcellular location">
    <subcellularLocation>
        <location evidence="1">Membrane</location>
        <topology evidence="1">Multi-pass membrane protein</topology>
    </subcellularLocation>
</comment>
<protein>
    <submittedName>
        <fullName evidence="11">Mitochondrial uncoupling protein 4</fullName>
    </submittedName>
</protein>
<keyword evidence="7 8" id="KW-0472">Membrane</keyword>
<evidence type="ECO:0000256" key="4">
    <source>
        <dbReference type="ARBA" id="ARBA00022692"/>
    </source>
</evidence>
<evidence type="ECO:0000256" key="5">
    <source>
        <dbReference type="ARBA" id="ARBA00022737"/>
    </source>
</evidence>
<evidence type="ECO:0000256" key="8">
    <source>
        <dbReference type="PROSITE-ProRule" id="PRU00282"/>
    </source>
</evidence>
<dbReference type="Proteomes" id="UP000281406">
    <property type="component" value="Unassembled WGS sequence"/>
</dbReference>
<dbReference type="AlphaFoldDB" id="A0A3N0YC04"/>
<dbReference type="InterPro" id="IPR018108">
    <property type="entry name" value="MCP_transmembrane"/>
</dbReference>
<evidence type="ECO:0000256" key="6">
    <source>
        <dbReference type="ARBA" id="ARBA00022989"/>
    </source>
</evidence>
<reference evidence="11 12" key="1">
    <citation type="submission" date="2018-10" db="EMBL/GenBank/DDBJ databases">
        <title>Genome assembly for a Yunnan-Guizhou Plateau 3E fish, Anabarilius grahami (Regan), and its evolutionary and genetic applications.</title>
        <authorList>
            <person name="Jiang W."/>
        </authorList>
    </citation>
    <scope>NUCLEOTIDE SEQUENCE [LARGE SCALE GENOMIC DNA]</scope>
    <source>
        <strain evidence="11">AG-KIZ</strain>
        <tissue evidence="11">Muscle</tissue>
    </source>
</reference>
<dbReference type="Pfam" id="PF00153">
    <property type="entry name" value="Mito_carr"/>
    <property type="match status" value="2"/>
</dbReference>
<keyword evidence="12" id="KW-1185">Reference proteome</keyword>
<evidence type="ECO:0000313" key="12">
    <source>
        <dbReference type="Proteomes" id="UP000281406"/>
    </source>
</evidence>
<name>A0A3N0YC04_ANAGA</name>
<sequence length="266" mass="29303">MHPVQENSRWSRVSKFTLSACAATVAELVTFPLDLTKTRLQIQGEGGSRQHGGSVQPPKYRGMLSTAMGIVREEGPLKLWQGVTPAIYRHIVYSGCRMLAYEQLRESVLGRSEDGIFPVWKAVIGSMISGALGQFIASPTDLVKVQMQMEGRRRLEGKPPRVHGVYHAFTKIIAEGGIRGLWAGWVPNVQRAALVNLGALGTERVGPETTLKAYDTDRDEQKAESDEECLQKIKPGGLKGRGKGEVEHLKKIGIVRSTVLQQKQHP</sequence>
<keyword evidence="4 8" id="KW-0812">Transmembrane</keyword>
<keyword evidence="5" id="KW-0677">Repeat</keyword>
<evidence type="ECO:0000256" key="10">
    <source>
        <dbReference type="SAM" id="MobiDB-lite"/>
    </source>
</evidence>
<feature type="repeat" description="Solcar" evidence="8">
    <location>
        <begin position="117"/>
        <end position="209"/>
    </location>
</feature>
<dbReference type="OrthoDB" id="756301at2759"/>
<dbReference type="InterPro" id="IPR023395">
    <property type="entry name" value="MCP_dom_sf"/>
</dbReference>
<evidence type="ECO:0000256" key="7">
    <source>
        <dbReference type="ARBA" id="ARBA00023136"/>
    </source>
</evidence>
<organism evidence="11 12">
    <name type="scientific">Anabarilius grahami</name>
    <name type="common">Kanglang fish</name>
    <name type="synonym">Barilius grahami</name>
    <dbReference type="NCBI Taxonomy" id="495550"/>
    <lineage>
        <taxon>Eukaryota</taxon>
        <taxon>Metazoa</taxon>
        <taxon>Chordata</taxon>
        <taxon>Craniata</taxon>
        <taxon>Vertebrata</taxon>
        <taxon>Euteleostomi</taxon>
        <taxon>Actinopterygii</taxon>
        <taxon>Neopterygii</taxon>
        <taxon>Teleostei</taxon>
        <taxon>Ostariophysi</taxon>
        <taxon>Cypriniformes</taxon>
        <taxon>Xenocyprididae</taxon>
        <taxon>Xenocypridinae</taxon>
        <taxon>Xenocypridinae incertae sedis</taxon>
        <taxon>Anabarilius</taxon>
    </lineage>
</organism>
<evidence type="ECO:0000256" key="9">
    <source>
        <dbReference type="RuleBase" id="RU000488"/>
    </source>
</evidence>
<evidence type="ECO:0000256" key="1">
    <source>
        <dbReference type="ARBA" id="ARBA00004141"/>
    </source>
</evidence>
<dbReference type="GO" id="GO:0016020">
    <property type="term" value="C:membrane"/>
    <property type="evidence" value="ECO:0007669"/>
    <property type="project" value="UniProtKB-SubCell"/>
</dbReference>
<comment type="similarity">
    <text evidence="2 9">Belongs to the mitochondrial carrier (TC 2.A.29) family.</text>
</comment>
<dbReference type="Gene3D" id="1.50.40.10">
    <property type="entry name" value="Mitochondrial carrier domain"/>
    <property type="match status" value="1"/>
</dbReference>
<evidence type="ECO:0000256" key="3">
    <source>
        <dbReference type="ARBA" id="ARBA00022448"/>
    </source>
</evidence>
<dbReference type="InterPro" id="IPR050391">
    <property type="entry name" value="Mito_Metabolite_Transporter"/>
</dbReference>
<feature type="region of interest" description="Disordered" evidence="10">
    <location>
        <begin position="216"/>
        <end position="244"/>
    </location>
</feature>
<proteinExistence type="inferred from homology"/>
<gene>
    <name evidence="11" type="ORF">DPX16_17232</name>
</gene>
<evidence type="ECO:0000313" key="11">
    <source>
        <dbReference type="EMBL" id="ROL43411.1"/>
    </source>
</evidence>
<comment type="caution">
    <text evidence="11">The sequence shown here is derived from an EMBL/GenBank/DDBJ whole genome shotgun (WGS) entry which is preliminary data.</text>
</comment>
<keyword evidence="3 9" id="KW-0813">Transport</keyword>